<dbReference type="Pfam" id="PF18075">
    <property type="entry name" value="FtsX_ECD"/>
    <property type="match status" value="1"/>
</dbReference>
<proteinExistence type="inferred from homology"/>
<evidence type="ECO:0000256" key="4">
    <source>
        <dbReference type="ARBA" id="ARBA00022475"/>
    </source>
</evidence>
<dbReference type="EMBL" id="JAUKPO010000038">
    <property type="protein sequence ID" value="MDO1450921.1"/>
    <property type="molecule type" value="Genomic_DNA"/>
</dbReference>
<keyword evidence="14" id="KW-1185">Reference proteome</keyword>
<dbReference type="InterPro" id="IPR040690">
    <property type="entry name" value="FtsX_ECD"/>
</dbReference>
<evidence type="ECO:0000256" key="9">
    <source>
        <dbReference type="ARBA" id="ARBA00023306"/>
    </source>
</evidence>
<dbReference type="Gene3D" id="3.30.70.3040">
    <property type="match status" value="1"/>
</dbReference>
<keyword evidence="9" id="KW-0131">Cell cycle</keyword>
<evidence type="ECO:0000259" key="12">
    <source>
        <dbReference type="Pfam" id="PF18075"/>
    </source>
</evidence>
<evidence type="ECO:0000313" key="14">
    <source>
        <dbReference type="Proteomes" id="UP001168528"/>
    </source>
</evidence>
<accession>A0ABT8RFN8</accession>
<dbReference type="PIRSF" id="PIRSF003097">
    <property type="entry name" value="FtsX"/>
    <property type="match status" value="1"/>
</dbReference>
<dbReference type="Pfam" id="PF02687">
    <property type="entry name" value="FtsX"/>
    <property type="match status" value="1"/>
</dbReference>
<evidence type="ECO:0000256" key="6">
    <source>
        <dbReference type="ARBA" id="ARBA00022692"/>
    </source>
</evidence>
<gene>
    <name evidence="13" type="ORF">Q0590_31900</name>
</gene>
<evidence type="ECO:0000256" key="3">
    <source>
        <dbReference type="ARBA" id="ARBA00021907"/>
    </source>
</evidence>
<comment type="caution">
    <text evidence="13">The sequence shown here is derived from an EMBL/GenBank/DDBJ whole genome shotgun (WGS) entry which is preliminary data.</text>
</comment>
<sequence>MALFVIGLGGLLLLHASKLSSIVRESIEIQIYLDRYLSQEETANVEKALQKRPYLEKKENTPQIQFVHKDEAAKKFIEATGENFMTLLGENPLRDAYLIKIKPEFYDNRKMQLIKQDVEKIPGVFEATYVENLVEEINRNIYRISFVLLVFAALLLFTITILINNTIKLALFSQRFLIRSMQLVGATSWFIQRPFLFRSLGQGFLSGILAAVLLYVLLQYANTQIKELVMLQVQEQIFLLLAGLCILGPLISLFSSYRSVNKYLQMSLDELY</sequence>
<comment type="similarity">
    <text evidence="2">Belongs to the ABC-4 integral membrane protein family. FtsX subfamily.</text>
</comment>
<dbReference type="InterPro" id="IPR003838">
    <property type="entry name" value="ABC3_permease_C"/>
</dbReference>
<feature type="domain" description="FtsX extracellular" evidence="12">
    <location>
        <begin position="27"/>
        <end position="124"/>
    </location>
</feature>
<dbReference type="Proteomes" id="UP001168528">
    <property type="component" value="Unassembled WGS sequence"/>
</dbReference>
<name>A0ABT8RFN8_9BACT</name>
<feature type="domain" description="ABC3 transporter permease C-terminal" evidence="11">
    <location>
        <begin position="150"/>
        <end position="266"/>
    </location>
</feature>
<evidence type="ECO:0000259" key="11">
    <source>
        <dbReference type="Pfam" id="PF02687"/>
    </source>
</evidence>
<comment type="subcellular location">
    <subcellularLocation>
        <location evidence="1">Cell membrane</location>
        <topology evidence="1">Multi-pass membrane protein</topology>
    </subcellularLocation>
</comment>
<feature type="transmembrane region" description="Helical" evidence="10">
    <location>
        <begin position="141"/>
        <end position="164"/>
    </location>
</feature>
<keyword evidence="8 10" id="KW-0472">Membrane</keyword>
<evidence type="ECO:0000256" key="2">
    <source>
        <dbReference type="ARBA" id="ARBA00007379"/>
    </source>
</evidence>
<keyword evidence="4" id="KW-1003">Cell membrane</keyword>
<dbReference type="RefSeq" id="WP_302041720.1">
    <property type="nucleotide sequence ID" value="NZ_JAUKPO010000038.1"/>
</dbReference>
<reference evidence="13" key="1">
    <citation type="submission" date="2023-07" db="EMBL/GenBank/DDBJ databases">
        <title>The genome sequence of Rhodocytophaga aerolata KACC 12507.</title>
        <authorList>
            <person name="Zhang X."/>
        </authorList>
    </citation>
    <scope>NUCLEOTIDE SEQUENCE</scope>
    <source>
        <strain evidence="13">KACC 12507</strain>
    </source>
</reference>
<evidence type="ECO:0000256" key="7">
    <source>
        <dbReference type="ARBA" id="ARBA00022989"/>
    </source>
</evidence>
<dbReference type="PANTHER" id="PTHR47755">
    <property type="entry name" value="CELL DIVISION PROTEIN FTSX"/>
    <property type="match status" value="1"/>
</dbReference>
<evidence type="ECO:0000256" key="10">
    <source>
        <dbReference type="SAM" id="Phobius"/>
    </source>
</evidence>
<evidence type="ECO:0000256" key="5">
    <source>
        <dbReference type="ARBA" id="ARBA00022618"/>
    </source>
</evidence>
<keyword evidence="7 10" id="KW-1133">Transmembrane helix</keyword>
<evidence type="ECO:0000256" key="8">
    <source>
        <dbReference type="ARBA" id="ARBA00023136"/>
    </source>
</evidence>
<keyword evidence="5" id="KW-0132">Cell division</keyword>
<dbReference type="InterPro" id="IPR004513">
    <property type="entry name" value="FtsX"/>
</dbReference>
<organism evidence="13 14">
    <name type="scientific">Rhodocytophaga aerolata</name>
    <dbReference type="NCBI Taxonomy" id="455078"/>
    <lineage>
        <taxon>Bacteria</taxon>
        <taxon>Pseudomonadati</taxon>
        <taxon>Bacteroidota</taxon>
        <taxon>Cytophagia</taxon>
        <taxon>Cytophagales</taxon>
        <taxon>Rhodocytophagaceae</taxon>
        <taxon>Rhodocytophaga</taxon>
    </lineage>
</organism>
<feature type="transmembrane region" description="Helical" evidence="10">
    <location>
        <begin position="204"/>
        <end position="225"/>
    </location>
</feature>
<dbReference type="PANTHER" id="PTHR47755:SF1">
    <property type="entry name" value="CELL DIVISION PROTEIN FTSX"/>
    <property type="match status" value="1"/>
</dbReference>
<feature type="transmembrane region" description="Helical" evidence="10">
    <location>
        <begin position="237"/>
        <end position="257"/>
    </location>
</feature>
<protein>
    <recommendedName>
        <fullName evidence="3">Cell division protein FtsX</fullName>
    </recommendedName>
</protein>
<evidence type="ECO:0000313" key="13">
    <source>
        <dbReference type="EMBL" id="MDO1450921.1"/>
    </source>
</evidence>
<keyword evidence="6 10" id="KW-0812">Transmembrane</keyword>
<evidence type="ECO:0000256" key="1">
    <source>
        <dbReference type="ARBA" id="ARBA00004651"/>
    </source>
</evidence>